<evidence type="ECO:0000259" key="1">
    <source>
        <dbReference type="SMART" id="SM00932"/>
    </source>
</evidence>
<organism evidence="2 3">
    <name type="scientific">Paenibacillus wynnii</name>
    <dbReference type="NCBI Taxonomy" id="268407"/>
    <lineage>
        <taxon>Bacteria</taxon>
        <taxon>Bacillati</taxon>
        <taxon>Bacillota</taxon>
        <taxon>Bacilli</taxon>
        <taxon>Bacillales</taxon>
        <taxon>Paenibacillaceae</taxon>
        <taxon>Paenibacillus</taxon>
    </lineage>
</organism>
<evidence type="ECO:0000313" key="2">
    <source>
        <dbReference type="EMBL" id="KGE17444.1"/>
    </source>
</evidence>
<evidence type="ECO:0000313" key="3">
    <source>
        <dbReference type="Proteomes" id="UP000029734"/>
    </source>
</evidence>
<accession>A0A098M4G5</accession>
<dbReference type="OrthoDB" id="2968418at2"/>
<dbReference type="SMART" id="SM00932">
    <property type="entry name" value="Nfu_N"/>
    <property type="match status" value="1"/>
</dbReference>
<dbReference type="eggNOG" id="ENOG5032TB6">
    <property type="taxonomic scope" value="Bacteria"/>
</dbReference>
<dbReference type="InterPro" id="IPR014824">
    <property type="entry name" value="Nfu/NifU_N"/>
</dbReference>
<feature type="domain" description="Scaffold protein Nfu/NifU N-terminal" evidence="1">
    <location>
        <begin position="5"/>
        <end position="89"/>
    </location>
</feature>
<gene>
    <name evidence="2" type="ORF">PWYN_22845</name>
</gene>
<proteinExistence type="predicted"/>
<reference evidence="2 3" key="1">
    <citation type="submission" date="2014-08" db="EMBL/GenBank/DDBJ databases">
        <authorList>
            <person name="den Bakker H.C."/>
        </authorList>
    </citation>
    <scope>NUCLEOTIDE SEQUENCE [LARGE SCALE GENOMIC DNA]</scope>
    <source>
        <strain evidence="2 3">DSM 18334</strain>
    </source>
</reference>
<dbReference type="SUPFAM" id="SSF110836">
    <property type="entry name" value="Hypothetical protein SAV1430"/>
    <property type="match status" value="1"/>
</dbReference>
<dbReference type="EMBL" id="JQCR01000003">
    <property type="protein sequence ID" value="KGE17444.1"/>
    <property type="molecule type" value="Genomic_DNA"/>
</dbReference>
<dbReference type="InterPro" id="IPR036498">
    <property type="entry name" value="Nfu/NifU_N_sf"/>
</dbReference>
<dbReference type="Gene3D" id="3.30.1370.70">
    <property type="entry name" value="Scaffold protein Nfu/NifU, N-terminal domain"/>
    <property type="match status" value="1"/>
</dbReference>
<dbReference type="Proteomes" id="UP000029734">
    <property type="component" value="Unassembled WGS sequence"/>
</dbReference>
<dbReference type="STRING" id="268407.PWYN_22845"/>
<keyword evidence="3" id="KW-1185">Reference proteome</keyword>
<sequence>MAIEINVQETPNPNSIKISTNQTIFEGPRSTSLKKGDATEHPLASALLGIEGIDNIFGIKDFVTVSKIEDAEWDTILPQVEAAFQSVYA</sequence>
<comment type="caution">
    <text evidence="2">The sequence shown here is derived from an EMBL/GenBank/DDBJ whole genome shotgun (WGS) entry which is preliminary data.</text>
</comment>
<dbReference type="Pfam" id="PF08712">
    <property type="entry name" value="Nfu_N"/>
    <property type="match status" value="1"/>
</dbReference>
<dbReference type="AlphaFoldDB" id="A0A098M4G5"/>
<reference evidence="2 3" key="2">
    <citation type="submission" date="2014-10" db="EMBL/GenBank/DDBJ databases">
        <title>Comparative genomics of the Paenibacillus odorifer group.</title>
        <authorList>
            <person name="Tsai Y.-C."/>
            <person name="Martin N."/>
            <person name="Korlach J."/>
            <person name="Wiedmann M."/>
        </authorList>
    </citation>
    <scope>NUCLEOTIDE SEQUENCE [LARGE SCALE GENOMIC DNA]</scope>
    <source>
        <strain evidence="2 3">DSM 18334</strain>
    </source>
</reference>
<protein>
    <submittedName>
        <fullName evidence="2">Scaffolding protein</fullName>
    </submittedName>
</protein>
<dbReference type="RefSeq" id="WP_036656320.1">
    <property type="nucleotide sequence ID" value="NZ_JAUSTK010000006.1"/>
</dbReference>
<name>A0A098M4G5_9BACL</name>